<dbReference type="SUPFAM" id="SSF46689">
    <property type="entry name" value="Homeodomain-like"/>
    <property type="match status" value="1"/>
</dbReference>
<feature type="region of interest" description="Disordered" evidence="2">
    <location>
        <begin position="847"/>
        <end position="915"/>
    </location>
</feature>
<organism evidence="4 5">
    <name type="scientific">Saitozyma podzolica</name>
    <dbReference type="NCBI Taxonomy" id="1890683"/>
    <lineage>
        <taxon>Eukaryota</taxon>
        <taxon>Fungi</taxon>
        <taxon>Dikarya</taxon>
        <taxon>Basidiomycota</taxon>
        <taxon>Agaricomycotina</taxon>
        <taxon>Tremellomycetes</taxon>
        <taxon>Tremellales</taxon>
        <taxon>Trimorphomycetaceae</taxon>
        <taxon>Saitozyma</taxon>
    </lineage>
</organism>
<evidence type="ECO:0000256" key="2">
    <source>
        <dbReference type="SAM" id="MobiDB-lite"/>
    </source>
</evidence>
<keyword evidence="1" id="KW-0175">Coiled coil</keyword>
<feature type="compositionally biased region" description="Acidic residues" evidence="2">
    <location>
        <begin position="574"/>
        <end position="591"/>
    </location>
</feature>
<dbReference type="OrthoDB" id="272624at2759"/>
<protein>
    <submittedName>
        <fullName evidence="4">Transcription factor TFIIIB component B</fullName>
    </submittedName>
</protein>
<dbReference type="STRING" id="1890683.A0A427Y8D8"/>
<feature type="compositionally biased region" description="Polar residues" evidence="2">
    <location>
        <begin position="322"/>
        <end position="332"/>
    </location>
</feature>
<feature type="compositionally biased region" description="Acidic residues" evidence="2">
    <location>
        <begin position="858"/>
        <end position="915"/>
    </location>
</feature>
<feature type="compositionally biased region" description="Basic and acidic residues" evidence="2">
    <location>
        <begin position="647"/>
        <end position="658"/>
    </location>
</feature>
<proteinExistence type="predicted"/>
<dbReference type="AlphaFoldDB" id="A0A427Y8D8"/>
<feature type="compositionally biased region" description="Pro residues" evidence="2">
    <location>
        <begin position="71"/>
        <end position="85"/>
    </location>
</feature>
<feature type="domain" description="Myb-like" evidence="3">
    <location>
        <begin position="750"/>
        <end position="798"/>
    </location>
</feature>
<feature type="compositionally biased region" description="Low complexity" evidence="2">
    <location>
        <begin position="167"/>
        <end position="191"/>
    </location>
</feature>
<feature type="region of interest" description="Disordered" evidence="2">
    <location>
        <begin position="364"/>
        <end position="467"/>
    </location>
</feature>
<evidence type="ECO:0000313" key="4">
    <source>
        <dbReference type="EMBL" id="RSH87323.1"/>
    </source>
</evidence>
<feature type="compositionally biased region" description="Polar residues" evidence="2">
    <location>
        <begin position="306"/>
        <end position="315"/>
    </location>
</feature>
<feature type="compositionally biased region" description="Low complexity" evidence="2">
    <location>
        <begin position="383"/>
        <end position="394"/>
    </location>
</feature>
<dbReference type="GO" id="GO:0070898">
    <property type="term" value="P:RNA polymerase III preinitiation complex assembly"/>
    <property type="evidence" value="ECO:0007669"/>
    <property type="project" value="TreeGrafter"/>
</dbReference>
<feature type="coiled-coil region" evidence="1">
    <location>
        <begin position="700"/>
        <end position="734"/>
    </location>
</feature>
<dbReference type="PANTHER" id="PTHR22929:SF0">
    <property type="entry name" value="TRANSCRIPTION FACTOR TFIIIB COMPONENT B'' HOMOLOG"/>
    <property type="match status" value="1"/>
</dbReference>
<feature type="compositionally biased region" description="Pro residues" evidence="2">
    <location>
        <begin position="97"/>
        <end position="107"/>
    </location>
</feature>
<name>A0A427Y8D8_9TREE</name>
<feature type="compositionally biased region" description="Basic residues" evidence="2">
    <location>
        <begin position="548"/>
        <end position="558"/>
    </location>
</feature>
<gene>
    <name evidence="4" type="primary">BDP1</name>
    <name evidence="4" type="ORF">EHS25_003232</name>
</gene>
<comment type="caution">
    <text evidence="4">The sequence shown here is derived from an EMBL/GenBank/DDBJ whole genome shotgun (WGS) entry which is preliminary data.</text>
</comment>
<reference evidence="4 5" key="1">
    <citation type="submission" date="2018-11" db="EMBL/GenBank/DDBJ databases">
        <title>Genome sequence of Saitozyma podzolica DSM 27192.</title>
        <authorList>
            <person name="Aliyu H."/>
            <person name="Gorte O."/>
            <person name="Ochsenreither K."/>
        </authorList>
    </citation>
    <scope>NUCLEOTIDE SEQUENCE [LARGE SCALE GENOMIC DNA]</scope>
    <source>
        <strain evidence="4 5">DSM 27192</strain>
    </source>
</reference>
<feature type="compositionally biased region" description="Basic residues" evidence="2">
    <location>
        <begin position="409"/>
        <end position="428"/>
    </location>
</feature>
<dbReference type="EMBL" id="RSCD01000017">
    <property type="protein sequence ID" value="RSH87323.1"/>
    <property type="molecule type" value="Genomic_DNA"/>
</dbReference>
<feature type="region of interest" description="Disordered" evidence="2">
    <location>
        <begin position="1"/>
        <end position="349"/>
    </location>
</feature>
<dbReference type="InterPro" id="IPR001005">
    <property type="entry name" value="SANT/Myb"/>
</dbReference>
<dbReference type="InterPro" id="IPR009057">
    <property type="entry name" value="Homeodomain-like_sf"/>
</dbReference>
<dbReference type="CDD" id="cd00167">
    <property type="entry name" value="SANT"/>
    <property type="match status" value="1"/>
</dbReference>
<dbReference type="GO" id="GO:0001156">
    <property type="term" value="F:TFIIIC-class transcription factor complex binding"/>
    <property type="evidence" value="ECO:0007669"/>
    <property type="project" value="TreeGrafter"/>
</dbReference>
<keyword evidence="5" id="KW-1185">Reference proteome</keyword>
<evidence type="ECO:0000256" key="1">
    <source>
        <dbReference type="SAM" id="Coils"/>
    </source>
</evidence>
<evidence type="ECO:0000259" key="3">
    <source>
        <dbReference type="SMART" id="SM00717"/>
    </source>
</evidence>
<feature type="compositionally biased region" description="Basic residues" evidence="2">
    <location>
        <begin position="1"/>
        <end position="12"/>
    </location>
</feature>
<dbReference type="InterPro" id="IPR039467">
    <property type="entry name" value="TFIIIB_B''_Myb"/>
</dbReference>
<dbReference type="Pfam" id="PF15963">
    <property type="entry name" value="Myb_DNA-bind_7"/>
    <property type="match status" value="1"/>
</dbReference>
<feature type="compositionally biased region" description="Acidic residues" evidence="2">
    <location>
        <begin position="611"/>
        <end position="625"/>
    </location>
</feature>
<dbReference type="GO" id="GO:0000126">
    <property type="term" value="C:transcription factor TFIIIB complex"/>
    <property type="evidence" value="ECO:0007669"/>
    <property type="project" value="TreeGrafter"/>
</dbReference>
<dbReference type="SMART" id="SM00717">
    <property type="entry name" value="SANT"/>
    <property type="match status" value="1"/>
</dbReference>
<accession>A0A427Y8D8</accession>
<dbReference type="Proteomes" id="UP000279259">
    <property type="component" value="Unassembled WGS sequence"/>
</dbReference>
<feature type="region of interest" description="Disordered" evidence="2">
    <location>
        <begin position="548"/>
        <end position="697"/>
    </location>
</feature>
<feature type="compositionally biased region" description="Acidic residues" evidence="2">
    <location>
        <begin position="435"/>
        <end position="444"/>
    </location>
</feature>
<evidence type="ECO:0000313" key="5">
    <source>
        <dbReference type="Proteomes" id="UP000279259"/>
    </source>
</evidence>
<dbReference type="PANTHER" id="PTHR22929">
    <property type="entry name" value="RNA POLYMERASE III TRANSCRIPTION INITIATION FACTOR B"/>
    <property type="match status" value="1"/>
</dbReference>
<feature type="compositionally biased region" description="Acidic residues" evidence="2">
    <location>
        <begin position="680"/>
        <end position="694"/>
    </location>
</feature>
<feature type="compositionally biased region" description="Low complexity" evidence="2">
    <location>
        <begin position="29"/>
        <end position="39"/>
    </location>
</feature>
<sequence length="915" mass="99321">MSRLPSTHKFRPVGRGAKVAPKSRPSHDASAGPSASQTPAPTPTPPVFSTSQSPIKPPQPSLPPSITTTPVQPPSSLPDVVPPESAPSVSSTLVAPGLPPSLAPPSPTLVSQPEAGPSKHRSPIPSLVELPPPPIRSPEVSRTVGASKYSTFPTPAAPDFTVRRRTSPTPSLRSVRSARSASTSRGGASRTPAFSRPSGEKALLISAAQSSATPLNLPKRKGKEVTAGSSATPAPETPIAETGTAEADRPQSVTATPAGEESYPPPVLVPVLAPAPTTMDDPGLPPSLGTGINPVSNDSGLPPLLRSSQPIQNSAGGLPPSIISNGGESSAAVQPPDDTPVRPAPSPADVGAFAASLVAGIQTAPSAELPAQKQKGRKRKGAAEATATGADAAAGGEGENAGEASQPAKKPRKKAQPRPKGGNRRVAMRKPGDVMEGEENDDADRESAAAAVVARKRARGAGSGQPRERRAMFYRVDLTGEVRPDDFLGQHVNEATATLKSIVTTTGTDGRVSARGINLDRILREREAERLKEREQYHEMAWQKKQVLRRQVRRKRNERRAERRVEVQKSGANPDDEVSADEDDSEFEFEVEPERLTPPSTPEPGTAMLPEGEEGEDGFEQEERDGAEPLFLPEEGEEGEGAWPQHQAEDREAGAEERHEEDEDMRELRAAGFSFRTDDEREEDDEAEHDEGEYDHDQWHHDEDDEIAAARANIELLRRRVIERNEEREVVEEDEAGKMVNNASHKKLRPNDKWTWEETEFFYMVLSETGENYGLMAHYFPTRTKTQIKKKGLRENKSNPDRVTRAILNRGTIDPAYLIKTIGYDPRRPFDREQELFAEAKADMERLKKLDSMVPEGEGGEEEGHEQGDEEVERDGQEDEVVEEHEDGKEGEDEGEVDEEWEEGEGEEEEEQQGV</sequence>